<evidence type="ECO:0000313" key="1">
    <source>
        <dbReference type="EMBL" id="KNZ62394.1"/>
    </source>
</evidence>
<reference evidence="1 2" key="1">
    <citation type="submission" date="2015-08" db="EMBL/GenBank/DDBJ databases">
        <title>Next Generation Sequencing and Analysis of the Genome of Puccinia sorghi L Schw, the Causal Agent of Maize Common Rust.</title>
        <authorList>
            <person name="Rochi L."/>
            <person name="Burguener G."/>
            <person name="Darino M."/>
            <person name="Turjanski A."/>
            <person name="Kreff E."/>
            <person name="Dieguez M.J."/>
            <person name="Sacco F."/>
        </authorList>
    </citation>
    <scope>NUCLEOTIDE SEQUENCE [LARGE SCALE GENOMIC DNA]</scope>
    <source>
        <strain evidence="1 2">RO10H11247</strain>
    </source>
</reference>
<dbReference type="SUPFAM" id="SSF52047">
    <property type="entry name" value="RNI-like"/>
    <property type="match status" value="1"/>
</dbReference>
<dbReference type="Proteomes" id="UP000037035">
    <property type="component" value="Unassembled WGS sequence"/>
</dbReference>
<dbReference type="AlphaFoldDB" id="A0A0L6VNW7"/>
<dbReference type="VEuPathDB" id="FungiDB:VP01_1276g11"/>
<dbReference type="EMBL" id="LAVV01003076">
    <property type="protein sequence ID" value="KNZ62394.1"/>
    <property type="molecule type" value="Genomic_DNA"/>
</dbReference>
<organism evidence="1 2">
    <name type="scientific">Puccinia sorghi</name>
    <dbReference type="NCBI Taxonomy" id="27349"/>
    <lineage>
        <taxon>Eukaryota</taxon>
        <taxon>Fungi</taxon>
        <taxon>Dikarya</taxon>
        <taxon>Basidiomycota</taxon>
        <taxon>Pucciniomycotina</taxon>
        <taxon>Pucciniomycetes</taxon>
        <taxon>Pucciniales</taxon>
        <taxon>Pucciniaceae</taxon>
        <taxon>Puccinia</taxon>
    </lineage>
</organism>
<comment type="caution">
    <text evidence="1">The sequence shown here is derived from an EMBL/GenBank/DDBJ whole genome shotgun (WGS) entry which is preliminary data.</text>
</comment>
<evidence type="ECO:0000313" key="2">
    <source>
        <dbReference type="Proteomes" id="UP000037035"/>
    </source>
</evidence>
<protein>
    <recommendedName>
        <fullName evidence="3">F-box domain-containing protein</fullName>
    </recommendedName>
</protein>
<keyword evidence="2" id="KW-1185">Reference proteome</keyword>
<proteinExistence type="predicted"/>
<evidence type="ECO:0008006" key="3">
    <source>
        <dbReference type="Google" id="ProtNLM"/>
    </source>
</evidence>
<accession>A0A0L6VNW7</accession>
<name>A0A0L6VNW7_9BASI</name>
<sequence>MAPFTPNDLPAEIVYKIISLSLGSRNVGKYVRKLLIALPTWEGTGADGIAERVAQCLPLLEGLEELEIKPPFDRFFSEEALHRLQGLAKLKKISIRRVSGYQIANVKDYFARSSLPHSEADQNTPPDLFHKMVLPASVEHLDLVQPSIEFMHALPTILKDVLAPLPAPDNQLPVASCRGLRSFSLQVTDWYNKLPNPNIYKTLPAIMSAKMTRFKLCLDTRLDEQQMIDLLGMTPFLEELKMGRVGLSQTLFRQLSPLKELRSMSLMAHRPAMDADINVEWLGFCDAVTGFIEKSPLLDAFEFDTALSIHTAFISLLLELLYVTTFDPSRSHSRLKHLTIKHTDPPPISSIERICERAPCLESLSIKVPVRTLERLRTALEKLSHLKRLELNNFLMFRKDTNPPGAPLDLDPFFRFTEQQNLKRDIQEVFTL</sequence>
<gene>
    <name evidence="1" type="ORF">VP01_1276g11</name>
</gene>
<dbReference type="OrthoDB" id="2497663at2759"/>